<dbReference type="PRINTS" id="PR01703">
    <property type="entry name" value="MNSODISMTASE"/>
</dbReference>
<dbReference type="PROSITE" id="PS00088">
    <property type="entry name" value="SOD_MN"/>
    <property type="match status" value="1"/>
</dbReference>
<gene>
    <name evidence="9" type="ORF">H8R92_02045</name>
</gene>
<evidence type="ECO:0000256" key="5">
    <source>
        <dbReference type="PIRSR" id="PIRSR000349-1"/>
    </source>
</evidence>
<dbReference type="GO" id="GO:0046872">
    <property type="term" value="F:metal ion binding"/>
    <property type="evidence" value="ECO:0007669"/>
    <property type="project" value="UniProtKB-KW"/>
</dbReference>
<reference evidence="9" key="1">
    <citation type="submission" date="2020-08" db="EMBL/GenBank/DDBJ databases">
        <title>Genome public.</title>
        <authorList>
            <person name="Liu C."/>
            <person name="Sun Q."/>
        </authorList>
    </citation>
    <scope>NUCLEOTIDE SEQUENCE</scope>
    <source>
        <strain evidence="9">NSJ-42</strain>
    </source>
</reference>
<evidence type="ECO:0000313" key="10">
    <source>
        <dbReference type="Proteomes" id="UP000662088"/>
    </source>
</evidence>
<dbReference type="Pfam" id="PF00081">
    <property type="entry name" value="Sod_Fe_N"/>
    <property type="match status" value="1"/>
</dbReference>
<feature type="binding site" evidence="5">
    <location>
        <position position="170"/>
    </location>
    <ligand>
        <name>Mn(2+)</name>
        <dbReference type="ChEBI" id="CHEBI:29035"/>
    </ligand>
</feature>
<keyword evidence="4 6" id="KW-0560">Oxidoreductase</keyword>
<dbReference type="PANTHER" id="PTHR43595:SF2">
    <property type="entry name" value="SMALL RIBOSOMAL SUBUNIT PROTEIN MS42"/>
    <property type="match status" value="1"/>
</dbReference>
<feature type="binding site" evidence="5">
    <location>
        <position position="166"/>
    </location>
    <ligand>
        <name>Mn(2+)</name>
        <dbReference type="ChEBI" id="CHEBI:29035"/>
    </ligand>
</feature>
<feature type="domain" description="Manganese/iron superoxide dismutase C-terminal" evidence="8">
    <location>
        <begin position="98"/>
        <end position="198"/>
    </location>
</feature>
<dbReference type="InterPro" id="IPR036314">
    <property type="entry name" value="SOD_C_sf"/>
</dbReference>
<dbReference type="InterPro" id="IPR001189">
    <property type="entry name" value="Mn/Fe_SOD"/>
</dbReference>
<dbReference type="SUPFAM" id="SSF46609">
    <property type="entry name" value="Fe,Mn superoxide dismutase (SOD), N-terminal domain"/>
    <property type="match status" value="1"/>
</dbReference>
<evidence type="ECO:0000259" key="7">
    <source>
        <dbReference type="Pfam" id="PF00081"/>
    </source>
</evidence>
<dbReference type="GO" id="GO:0004784">
    <property type="term" value="F:superoxide dismutase activity"/>
    <property type="evidence" value="ECO:0007669"/>
    <property type="project" value="UniProtKB-EC"/>
</dbReference>
<comment type="catalytic activity">
    <reaction evidence="6">
        <text>2 superoxide + 2 H(+) = H2O2 + O2</text>
        <dbReference type="Rhea" id="RHEA:20696"/>
        <dbReference type="ChEBI" id="CHEBI:15378"/>
        <dbReference type="ChEBI" id="CHEBI:15379"/>
        <dbReference type="ChEBI" id="CHEBI:16240"/>
        <dbReference type="ChEBI" id="CHEBI:18421"/>
        <dbReference type="EC" id="1.15.1.1"/>
    </reaction>
</comment>
<dbReference type="PIRSF" id="PIRSF000349">
    <property type="entry name" value="SODismutase"/>
    <property type="match status" value="1"/>
</dbReference>
<evidence type="ECO:0000256" key="6">
    <source>
        <dbReference type="RuleBase" id="RU000414"/>
    </source>
</evidence>
<comment type="similarity">
    <text evidence="1 6">Belongs to the iron/manganese superoxide dismutase family.</text>
</comment>
<evidence type="ECO:0000256" key="4">
    <source>
        <dbReference type="ARBA" id="ARBA00023002"/>
    </source>
</evidence>
<name>A0A8I0ACJ7_9CLOT</name>
<dbReference type="PANTHER" id="PTHR43595">
    <property type="entry name" value="37S RIBOSOMAL PROTEIN S26, MITOCHONDRIAL"/>
    <property type="match status" value="1"/>
</dbReference>
<dbReference type="SUPFAM" id="SSF54719">
    <property type="entry name" value="Fe,Mn superoxide dismutase (SOD), C-terminal domain"/>
    <property type="match status" value="1"/>
</dbReference>
<keyword evidence="10" id="KW-1185">Reference proteome</keyword>
<evidence type="ECO:0000259" key="8">
    <source>
        <dbReference type="Pfam" id="PF02777"/>
    </source>
</evidence>
<dbReference type="InterPro" id="IPR036324">
    <property type="entry name" value="Mn/Fe_SOD_N_sf"/>
</dbReference>
<comment type="function">
    <text evidence="6">Destroys radicals which are normally produced within the cells and which are toxic to biological systems.</text>
</comment>
<evidence type="ECO:0000256" key="1">
    <source>
        <dbReference type="ARBA" id="ARBA00008714"/>
    </source>
</evidence>
<feature type="binding site" evidence="5">
    <location>
        <position position="27"/>
    </location>
    <ligand>
        <name>Mn(2+)</name>
        <dbReference type="ChEBI" id="CHEBI:29035"/>
    </ligand>
</feature>
<accession>A0A8I0ACJ7</accession>
<dbReference type="EC" id="1.15.1.1" evidence="2 6"/>
<dbReference type="FunFam" id="3.55.40.20:FF:000004">
    <property type="entry name" value="Superoxide dismutase [Fe]"/>
    <property type="match status" value="1"/>
</dbReference>
<dbReference type="AlphaFoldDB" id="A0A8I0ACJ7"/>
<organism evidence="9 10">
    <name type="scientific">Clostridium lentum</name>
    <dbReference type="NCBI Taxonomy" id="2763037"/>
    <lineage>
        <taxon>Bacteria</taxon>
        <taxon>Bacillati</taxon>
        <taxon>Bacillota</taxon>
        <taxon>Clostridia</taxon>
        <taxon>Eubacteriales</taxon>
        <taxon>Clostridiaceae</taxon>
        <taxon>Clostridium</taxon>
    </lineage>
</organism>
<evidence type="ECO:0000256" key="3">
    <source>
        <dbReference type="ARBA" id="ARBA00022723"/>
    </source>
</evidence>
<proteinExistence type="inferred from homology"/>
<dbReference type="InterPro" id="IPR019832">
    <property type="entry name" value="Mn/Fe_SOD_C"/>
</dbReference>
<keyword evidence="3 5" id="KW-0479">Metal-binding</keyword>
<dbReference type="Proteomes" id="UP000662088">
    <property type="component" value="Unassembled WGS sequence"/>
</dbReference>
<dbReference type="GO" id="GO:0005737">
    <property type="term" value="C:cytoplasm"/>
    <property type="evidence" value="ECO:0007669"/>
    <property type="project" value="TreeGrafter"/>
</dbReference>
<dbReference type="Gene3D" id="1.10.287.990">
    <property type="entry name" value="Fe,Mn superoxide dismutase (SOD) domain"/>
    <property type="match status" value="1"/>
</dbReference>
<comment type="caution">
    <text evidence="9">The sequence shown here is derived from an EMBL/GenBank/DDBJ whole genome shotgun (WGS) entry which is preliminary data.</text>
</comment>
<dbReference type="InterPro" id="IPR019833">
    <property type="entry name" value="Mn/Fe_SOD_BS"/>
</dbReference>
<dbReference type="EMBL" id="JACOOQ010000002">
    <property type="protein sequence ID" value="MBC5639230.1"/>
    <property type="molecule type" value="Genomic_DNA"/>
</dbReference>
<feature type="binding site" evidence="5">
    <location>
        <position position="83"/>
    </location>
    <ligand>
        <name>Mn(2+)</name>
        <dbReference type="ChEBI" id="CHEBI:29035"/>
    </ligand>
</feature>
<protein>
    <recommendedName>
        <fullName evidence="2 6">Superoxide dismutase</fullName>
        <ecNumber evidence="2 6">1.15.1.1</ecNumber>
    </recommendedName>
</protein>
<dbReference type="Gene3D" id="3.55.40.20">
    <property type="entry name" value="Iron/manganese superoxide dismutase, C-terminal domain"/>
    <property type="match status" value="1"/>
</dbReference>
<sequence length="204" mass="24284">MKYEKIYLPYLFNALEPYIDKETVEIHYTKHLQGYVDNLNKVLKGYEDFTKGKTLEDILMNPKKIPKEIREKVINNGGGVYNHNLYFSILYPKPKRKPEGKLMDRIKKQYGSFEQLRELINENALNRFGSGYSFLVKEKYGRLHVMNTLNQDTPLICGFKPILCIDVWEHAYYLKYKNLRGKYLENIWQIINWAKVEELYNGKV</sequence>
<feature type="domain" description="Manganese/iron superoxide dismutase N-terminal" evidence="7">
    <location>
        <begin position="3"/>
        <end position="90"/>
    </location>
</feature>
<dbReference type="InterPro" id="IPR019831">
    <property type="entry name" value="Mn/Fe_SOD_N"/>
</dbReference>
<evidence type="ECO:0000256" key="2">
    <source>
        <dbReference type="ARBA" id="ARBA00012682"/>
    </source>
</evidence>
<dbReference type="RefSeq" id="WP_022213080.1">
    <property type="nucleotide sequence ID" value="NZ_JACOOQ010000002.1"/>
</dbReference>
<evidence type="ECO:0000313" key="9">
    <source>
        <dbReference type="EMBL" id="MBC5639230.1"/>
    </source>
</evidence>
<dbReference type="Pfam" id="PF02777">
    <property type="entry name" value="Sod_Fe_C"/>
    <property type="match status" value="1"/>
</dbReference>